<dbReference type="InterPro" id="IPR013099">
    <property type="entry name" value="K_chnl_dom"/>
</dbReference>
<proteinExistence type="predicted"/>
<evidence type="ECO:0000256" key="1">
    <source>
        <dbReference type="ARBA" id="ARBA00004651"/>
    </source>
</evidence>
<dbReference type="Pfam" id="PF02254">
    <property type="entry name" value="TrkA_N"/>
    <property type="match status" value="2"/>
</dbReference>
<gene>
    <name evidence="4" type="ORF">GCM10009720_06130</name>
</gene>
<keyword evidence="2" id="KW-0472">Membrane</keyword>
<dbReference type="InterPro" id="IPR036291">
    <property type="entry name" value="NAD(P)-bd_dom_sf"/>
</dbReference>
<dbReference type="GO" id="GO:0034220">
    <property type="term" value="P:monoatomic ion transmembrane transport"/>
    <property type="evidence" value="ECO:0007669"/>
    <property type="project" value="UniProtKB-KW"/>
</dbReference>
<feature type="transmembrane region" description="Helical" evidence="2">
    <location>
        <begin position="57"/>
        <end position="75"/>
    </location>
</feature>
<evidence type="ECO:0000256" key="2">
    <source>
        <dbReference type="SAM" id="Phobius"/>
    </source>
</evidence>
<dbReference type="SUPFAM" id="SSF51735">
    <property type="entry name" value="NAD(P)-binding Rossmann-fold domains"/>
    <property type="match status" value="2"/>
</dbReference>
<feature type="domain" description="RCK N-terminal" evidence="3">
    <location>
        <begin position="351"/>
        <end position="463"/>
    </location>
</feature>
<sequence>MFYPSTEPSEAQQPKNRRRFRLMLLLTAGSIAMVALYSGIFLLLMDREGQSHDWTSALYWTVTTMSTLGYGDITFDSDAGRLFSMVVLVSGMLLLLVVLPFMFIQFVVTPWMEERDKAQVARKVPDDLNGHILLVGIGPVTQTLIARAKRTKIPTLVLVDDPSEAVRLKDEGYQTMVGPLDSPITYRRAGVDRAVMVVSTAADTTNTNVAFTVRAVSKDVTITATADKKASVDVLELAGADLVIQLSSELGTGLANRVLGTAGRCHIIDSLGKTPVAEAAIQGTSLVGLTLDQAQHHIASRTKILAIMQRGRLLRLESDDQLTEGMVLIIAGSQHDLEQYDQQFQNPQSLEGPVLVLGGGRVGRAVAESFEKSHADYTIVEQSDARVPSHLEVTAGDAADLEILKSAGLNEASGVIITTHDDDLNVYLTLYCRRLQPDLQIIARATSEHNVATLYRAGADSVLSYASIGATAMWNKLGHSHRVVIAEGSELFTVPIPSTVATAQLKNERVYEMTGCHIVGALDAEQEVLVEADGVTAVQASQLILLGDRHAERKFRNMYLKTG</sequence>
<dbReference type="Proteomes" id="UP001501461">
    <property type="component" value="Unassembled WGS sequence"/>
</dbReference>
<dbReference type="PRINTS" id="PR00169">
    <property type="entry name" value="KCHANNEL"/>
</dbReference>
<dbReference type="InterPro" id="IPR050721">
    <property type="entry name" value="Trk_Ktr_HKT_K-transport"/>
</dbReference>
<keyword evidence="4" id="KW-0813">Transport</keyword>
<comment type="subcellular location">
    <subcellularLocation>
        <location evidence="1">Cell membrane</location>
        <topology evidence="1">Multi-pass membrane protein</topology>
    </subcellularLocation>
</comment>
<feature type="transmembrane region" description="Helical" evidence="2">
    <location>
        <begin position="82"/>
        <end position="108"/>
    </location>
</feature>
<keyword evidence="2" id="KW-1133">Transmembrane helix</keyword>
<dbReference type="InterPro" id="IPR036721">
    <property type="entry name" value="RCK_C_sf"/>
</dbReference>
<dbReference type="EMBL" id="BAAAMN010000010">
    <property type="protein sequence ID" value="GAA2029068.1"/>
    <property type="molecule type" value="Genomic_DNA"/>
</dbReference>
<reference evidence="5" key="1">
    <citation type="journal article" date="2019" name="Int. J. Syst. Evol. Microbiol.">
        <title>The Global Catalogue of Microorganisms (GCM) 10K type strain sequencing project: providing services to taxonomists for standard genome sequencing and annotation.</title>
        <authorList>
            <consortium name="The Broad Institute Genomics Platform"/>
            <consortium name="The Broad Institute Genome Sequencing Center for Infectious Disease"/>
            <person name="Wu L."/>
            <person name="Ma J."/>
        </authorList>
    </citation>
    <scope>NUCLEOTIDE SEQUENCE [LARGE SCALE GENOMIC DNA]</scope>
    <source>
        <strain evidence="5">JCM 13595</strain>
    </source>
</reference>
<keyword evidence="4" id="KW-0407">Ion channel</keyword>
<dbReference type="SUPFAM" id="SSF81324">
    <property type="entry name" value="Voltage-gated potassium channels"/>
    <property type="match status" value="1"/>
</dbReference>
<dbReference type="PANTHER" id="PTHR43833:SF9">
    <property type="entry name" value="POTASSIUM CHANNEL PROTEIN YUGO-RELATED"/>
    <property type="match status" value="1"/>
</dbReference>
<organism evidence="4 5">
    <name type="scientific">Yaniella flava</name>
    <dbReference type="NCBI Taxonomy" id="287930"/>
    <lineage>
        <taxon>Bacteria</taxon>
        <taxon>Bacillati</taxon>
        <taxon>Actinomycetota</taxon>
        <taxon>Actinomycetes</taxon>
        <taxon>Micrococcales</taxon>
        <taxon>Micrococcaceae</taxon>
        <taxon>Yaniella</taxon>
    </lineage>
</organism>
<evidence type="ECO:0000259" key="3">
    <source>
        <dbReference type="PROSITE" id="PS51201"/>
    </source>
</evidence>
<dbReference type="Gene3D" id="3.40.50.720">
    <property type="entry name" value="NAD(P)-binding Rossmann-like Domain"/>
    <property type="match status" value="2"/>
</dbReference>
<feature type="transmembrane region" description="Helical" evidence="2">
    <location>
        <begin position="22"/>
        <end position="45"/>
    </location>
</feature>
<dbReference type="PROSITE" id="PS51201">
    <property type="entry name" value="RCK_N"/>
    <property type="match status" value="1"/>
</dbReference>
<dbReference type="InterPro" id="IPR003148">
    <property type="entry name" value="RCK_N"/>
</dbReference>
<accession>A0ABP5FQ45</accession>
<evidence type="ECO:0000313" key="5">
    <source>
        <dbReference type="Proteomes" id="UP001501461"/>
    </source>
</evidence>
<evidence type="ECO:0000313" key="4">
    <source>
        <dbReference type="EMBL" id="GAA2029068.1"/>
    </source>
</evidence>
<dbReference type="Pfam" id="PF07885">
    <property type="entry name" value="Ion_trans_2"/>
    <property type="match status" value="1"/>
</dbReference>
<name>A0ABP5FQ45_9MICC</name>
<protein>
    <submittedName>
        <fullName evidence="4">Potassium channel protein</fullName>
    </submittedName>
</protein>
<keyword evidence="5" id="KW-1185">Reference proteome</keyword>
<dbReference type="PANTHER" id="PTHR43833">
    <property type="entry name" value="POTASSIUM CHANNEL PROTEIN 2-RELATED-RELATED"/>
    <property type="match status" value="1"/>
</dbReference>
<keyword evidence="2" id="KW-0812">Transmembrane</keyword>
<dbReference type="SUPFAM" id="SSF116726">
    <property type="entry name" value="TrkA C-terminal domain-like"/>
    <property type="match status" value="1"/>
</dbReference>
<dbReference type="Gene3D" id="1.10.287.70">
    <property type="match status" value="1"/>
</dbReference>
<comment type="caution">
    <text evidence="4">The sequence shown here is derived from an EMBL/GenBank/DDBJ whole genome shotgun (WGS) entry which is preliminary data.</text>
</comment>
<dbReference type="Gene3D" id="3.30.70.1450">
    <property type="entry name" value="Regulator of K+ conductance, C-terminal domain"/>
    <property type="match status" value="1"/>
</dbReference>
<keyword evidence="4" id="KW-0406">Ion transport</keyword>